<dbReference type="InterPro" id="IPR006574">
    <property type="entry name" value="PRY"/>
</dbReference>
<keyword evidence="5" id="KW-0391">Immunity</keyword>
<dbReference type="SMART" id="SM00589">
    <property type="entry name" value="PRY"/>
    <property type="match status" value="1"/>
</dbReference>
<feature type="compositionally biased region" description="Basic residues" evidence="8">
    <location>
        <begin position="60"/>
        <end position="75"/>
    </location>
</feature>
<dbReference type="InterPro" id="IPR051051">
    <property type="entry name" value="E3_ubiq-ligase_TRIM/RNF"/>
</dbReference>
<proteinExistence type="predicted"/>
<dbReference type="PANTHER" id="PTHR25465">
    <property type="entry name" value="B-BOX DOMAIN CONTAINING"/>
    <property type="match status" value="1"/>
</dbReference>
<dbReference type="InterPro" id="IPR001870">
    <property type="entry name" value="B30.2/SPRY"/>
</dbReference>
<evidence type="ECO:0000256" key="2">
    <source>
        <dbReference type="ARBA" id="ARBA00022723"/>
    </source>
</evidence>
<evidence type="ECO:0000256" key="1">
    <source>
        <dbReference type="ARBA" id="ARBA00022588"/>
    </source>
</evidence>
<dbReference type="Proteomes" id="UP000034805">
    <property type="component" value="Unassembled WGS sequence"/>
</dbReference>
<dbReference type="Gene3D" id="4.10.830.40">
    <property type="match status" value="1"/>
</dbReference>
<name>A0A0P7Y4Q8_SCLFO</name>
<dbReference type="EMBL" id="JARO02010518">
    <property type="protein sequence ID" value="KPP60629.1"/>
    <property type="molecule type" value="Genomic_DNA"/>
</dbReference>
<dbReference type="SMART" id="SM00184">
    <property type="entry name" value="RING"/>
    <property type="match status" value="1"/>
</dbReference>
<feature type="compositionally biased region" description="Basic and acidic residues" evidence="8">
    <location>
        <begin position="1"/>
        <end position="11"/>
    </location>
</feature>
<dbReference type="InterPro" id="IPR058030">
    <property type="entry name" value="TRIM8/14/16/25/29/45/65_CC"/>
</dbReference>
<dbReference type="PROSITE" id="PS00518">
    <property type="entry name" value="ZF_RING_1"/>
    <property type="match status" value="1"/>
</dbReference>
<dbReference type="InterPro" id="IPR013320">
    <property type="entry name" value="ConA-like_dom_sf"/>
</dbReference>
<evidence type="ECO:0000256" key="5">
    <source>
        <dbReference type="ARBA" id="ARBA00022859"/>
    </source>
</evidence>
<dbReference type="InterPro" id="IPR003877">
    <property type="entry name" value="SPRY_dom"/>
</dbReference>
<dbReference type="PANTHER" id="PTHR25465:SF5">
    <property type="entry name" value="E3 UBIQUITIN_ISG15 LIGASE TRIM25-RELATED"/>
    <property type="match status" value="1"/>
</dbReference>
<comment type="caution">
    <text evidence="11">The sequence shown here is derived from an EMBL/GenBank/DDBJ whole genome shotgun (WGS) entry which is preliminary data.</text>
</comment>
<gene>
    <name evidence="11" type="ORF">Z043_121349</name>
</gene>
<dbReference type="InterPro" id="IPR001841">
    <property type="entry name" value="Znf_RING"/>
</dbReference>
<evidence type="ECO:0000259" key="9">
    <source>
        <dbReference type="PROSITE" id="PS50089"/>
    </source>
</evidence>
<dbReference type="InterPro" id="IPR013083">
    <property type="entry name" value="Znf_RING/FYVE/PHD"/>
</dbReference>
<evidence type="ECO:0000256" key="8">
    <source>
        <dbReference type="SAM" id="MobiDB-lite"/>
    </source>
</evidence>
<feature type="coiled-coil region" evidence="7">
    <location>
        <begin position="346"/>
        <end position="380"/>
    </location>
</feature>
<dbReference type="Gene3D" id="3.30.40.10">
    <property type="entry name" value="Zinc/RING finger domain, C3HC4 (zinc finger)"/>
    <property type="match status" value="1"/>
</dbReference>
<dbReference type="Pfam" id="PF13765">
    <property type="entry name" value="PRY"/>
    <property type="match status" value="1"/>
</dbReference>
<keyword evidence="3 6" id="KW-0863">Zinc-finger</keyword>
<evidence type="ECO:0000313" key="12">
    <source>
        <dbReference type="Proteomes" id="UP000034805"/>
    </source>
</evidence>
<evidence type="ECO:0000256" key="4">
    <source>
        <dbReference type="ARBA" id="ARBA00022833"/>
    </source>
</evidence>
<dbReference type="InterPro" id="IPR003879">
    <property type="entry name" value="Butyrophylin_SPRY"/>
</dbReference>
<dbReference type="SUPFAM" id="SSF49899">
    <property type="entry name" value="Concanavalin A-like lectins/glucanases"/>
    <property type="match status" value="1"/>
</dbReference>
<dbReference type="PROSITE" id="PS50089">
    <property type="entry name" value="ZF_RING_2"/>
    <property type="match status" value="1"/>
</dbReference>
<dbReference type="CDD" id="cd16040">
    <property type="entry name" value="SPRY_PRY_SNTX"/>
    <property type="match status" value="1"/>
</dbReference>
<dbReference type="Pfam" id="PF00622">
    <property type="entry name" value="SPRY"/>
    <property type="match status" value="1"/>
</dbReference>
<keyword evidence="2" id="KW-0479">Metal-binding</keyword>
<protein>
    <submittedName>
        <fullName evidence="11">Tripartite motif-containing protein 16-like</fullName>
    </submittedName>
</protein>
<dbReference type="GO" id="GO:0045087">
    <property type="term" value="P:innate immune response"/>
    <property type="evidence" value="ECO:0007669"/>
    <property type="project" value="UniProtKB-KW"/>
</dbReference>
<dbReference type="AlphaFoldDB" id="A0A0P7Y4Q8"/>
<dbReference type="SUPFAM" id="SSF57850">
    <property type="entry name" value="RING/U-box"/>
    <property type="match status" value="1"/>
</dbReference>
<keyword evidence="4" id="KW-0862">Zinc</keyword>
<evidence type="ECO:0000256" key="7">
    <source>
        <dbReference type="SAM" id="Coils"/>
    </source>
</evidence>
<organism evidence="11 12">
    <name type="scientific">Scleropages formosus</name>
    <name type="common">Asian bonytongue</name>
    <name type="synonym">Osteoglossum formosum</name>
    <dbReference type="NCBI Taxonomy" id="113540"/>
    <lineage>
        <taxon>Eukaryota</taxon>
        <taxon>Metazoa</taxon>
        <taxon>Chordata</taxon>
        <taxon>Craniata</taxon>
        <taxon>Vertebrata</taxon>
        <taxon>Euteleostomi</taxon>
        <taxon>Actinopterygii</taxon>
        <taxon>Neopterygii</taxon>
        <taxon>Teleostei</taxon>
        <taxon>Osteoglossocephala</taxon>
        <taxon>Osteoglossomorpha</taxon>
        <taxon>Osteoglossiformes</taxon>
        <taxon>Osteoglossidae</taxon>
        <taxon>Scleropages</taxon>
    </lineage>
</organism>
<dbReference type="GO" id="GO:0008270">
    <property type="term" value="F:zinc ion binding"/>
    <property type="evidence" value="ECO:0007669"/>
    <property type="project" value="UniProtKB-KW"/>
</dbReference>
<evidence type="ECO:0000256" key="3">
    <source>
        <dbReference type="ARBA" id="ARBA00022771"/>
    </source>
</evidence>
<feature type="non-terminal residue" evidence="11">
    <location>
        <position position="620"/>
    </location>
</feature>
<accession>A0A0P7Y4Q8</accession>
<dbReference type="Pfam" id="PF15227">
    <property type="entry name" value="zf-C3HC4_4"/>
    <property type="match status" value="1"/>
</dbReference>
<keyword evidence="7" id="KW-0175">Coiled coil</keyword>
<dbReference type="PROSITE" id="PS50188">
    <property type="entry name" value="B302_SPRY"/>
    <property type="match status" value="1"/>
</dbReference>
<evidence type="ECO:0000313" key="11">
    <source>
        <dbReference type="EMBL" id="KPP60629.1"/>
    </source>
</evidence>
<feature type="compositionally biased region" description="Basic and acidic residues" evidence="8">
    <location>
        <begin position="26"/>
        <end position="59"/>
    </location>
</feature>
<feature type="compositionally biased region" description="Basic residues" evidence="8">
    <location>
        <begin position="86"/>
        <end position="99"/>
    </location>
</feature>
<sequence>MNKKLVEEHNNVTRFSPGRNGGLRRGAQEGFKRGEPEDIVKKQAEGRRCAAEILGESKRRNPKQAGSRRARKSSRFGRGVRERGRGGGRLRTRIRKRLRKGDGTAQAREHNRRAQAENTTMEQDQFSCPICQNPLKDPVTTPCGHSYCMDCIKDCWDRADSLGVYSCPQCRQTFTPRPVLGRNTMLAEVLEKVKKAEVQAAPPDRCYAGPGDAECDVCIGRKKKAVKSCLVCLASYCEADLNLHNKLHPRKDHKLTDPIGQLEDKVCLSACGAQLQVYQIAEEKSHLRAQSGFYCSSTVRRPESKCLSACLQQRSAQAAIEDTESTFTQMIFSFEKKCSEMKALIRVQEDIAVSEAKILLEQLEQEIAELKEEGNASSKNTKVPVTPKPVRYHSLCTRSGAEELPIITINPDYSFSAISRAIHDLKYEADKLWKEKKTTISTKDACRITMNPKTANSEVILSNGNRHATVGKKIQYDNNTEKFDSLPQVLCREGLSGRCYWEVQWSGDDGVEIAVAYKGISRKGEDNNACLGYNEKSWSLYCSHSMYTFRHNSETTSVCGPSSSTIGVYLDHRAGTLSFYSVSKDSMTLLHRVQTTFTEPLYPGFSIYSHKVSETYYNRD</sequence>
<feature type="domain" description="RING-type" evidence="9">
    <location>
        <begin position="128"/>
        <end position="171"/>
    </location>
</feature>
<keyword evidence="1" id="KW-0399">Innate immunity</keyword>
<feature type="region of interest" description="Disordered" evidence="8">
    <location>
        <begin position="1"/>
        <end position="119"/>
    </location>
</feature>
<dbReference type="InterPro" id="IPR043136">
    <property type="entry name" value="B30.2/SPRY_sf"/>
</dbReference>
<reference evidence="11 12" key="1">
    <citation type="submission" date="2015-08" db="EMBL/GenBank/DDBJ databases">
        <title>The genome of the Asian arowana (Scleropages formosus).</title>
        <authorList>
            <person name="Tan M.H."/>
            <person name="Gan H.M."/>
            <person name="Croft L.J."/>
            <person name="Austin C.M."/>
        </authorList>
    </citation>
    <scope>NUCLEOTIDE SEQUENCE [LARGE SCALE GENOMIC DNA]</scope>
    <source>
        <strain evidence="11">Aro1</strain>
    </source>
</reference>
<dbReference type="SMART" id="SM00449">
    <property type="entry name" value="SPRY"/>
    <property type="match status" value="1"/>
</dbReference>
<dbReference type="GO" id="GO:0005737">
    <property type="term" value="C:cytoplasm"/>
    <property type="evidence" value="ECO:0007669"/>
    <property type="project" value="UniProtKB-ARBA"/>
</dbReference>
<evidence type="ECO:0000256" key="6">
    <source>
        <dbReference type="PROSITE-ProRule" id="PRU00175"/>
    </source>
</evidence>
<dbReference type="InterPro" id="IPR017907">
    <property type="entry name" value="Znf_RING_CS"/>
</dbReference>
<feature type="domain" description="B30.2/SPRY" evidence="10">
    <location>
        <begin position="428"/>
        <end position="620"/>
    </location>
</feature>
<evidence type="ECO:0000259" key="10">
    <source>
        <dbReference type="PROSITE" id="PS50188"/>
    </source>
</evidence>
<dbReference type="PRINTS" id="PR01407">
    <property type="entry name" value="BUTYPHLNCDUF"/>
</dbReference>
<dbReference type="Pfam" id="PF25600">
    <property type="entry name" value="TRIM_CC"/>
    <property type="match status" value="1"/>
</dbReference>
<dbReference type="Gene3D" id="2.60.120.920">
    <property type="match status" value="1"/>
</dbReference>